<evidence type="ECO:0000313" key="18">
    <source>
        <dbReference type="EMBL" id="KYG35178.1"/>
    </source>
</evidence>
<organism evidence="18 19">
    <name type="scientific">Alkalihalobacillus trypoxylicola</name>
    <dbReference type="NCBI Taxonomy" id="519424"/>
    <lineage>
        <taxon>Bacteria</taxon>
        <taxon>Bacillati</taxon>
        <taxon>Bacillota</taxon>
        <taxon>Bacilli</taxon>
        <taxon>Bacillales</taxon>
        <taxon>Bacillaceae</taxon>
        <taxon>Alkalihalobacillus</taxon>
    </lineage>
</organism>
<dbReference type="Gene3D" id="3.90.190.20">
    <property type="entry name" value="Mur ligase, C-terminal domain"/>
    <property type="match status" value="1"/>
</dbReference>
<feature type="domain" description="Mur ligase central" evidence="17">
    <location>
        <begin position="106"/>
        <end position="309"/>
    </location>
</feature>
<dbReference type="Pfam" id="PF01225">
    <property type="entry name" value="Mur_ligase"/>
    <property type="match status" value="1"/>
</dbReference>
<gene>
    <name evidence="13" type="primary">murE</name>
    <name evidence="18" type="ORF">AZF04_02240</name>
</gene>
<dbReference type="Gene3D" id="3.40.1190.10">
    <property type="entry name" value="Mur-like, catalytic domain"/>
    <property type="match status" value="1"/>
</dbReference>
<keyword evidence="3 13" id="KW-0963">Cytoplasm</keyword>
<dbReference type="InterPro" id="IPR005761">
    <property type="entry name" value="UDP-N-AcMur-Glu-dNH2Pim_ligase"/>
</dbReference>
<dbReference type="RefSeq" id="WP_061947373.1">
    <property type="nucleotide sequence ID" value="NZ_LTAO01000001.1"/>
</dbReference>
<name>A0A162FAU0_9BACI</name>
<comment type="function">
    <text evidence="13">Catalyzes the addition of meso-diaminopimelic acid to the nucleotide precursor UDP-N-acetylmuramoyl-L-alanyl-D-glutamate (UMAG) in the biosynthesis of bacterial cell-wall peptidoglycan.</text>
</comment>
<dbReference type="NCBIfam" id="NF001126">
    <property type="entry name" value="PRK00139.1-4"/>
    <property type="match status" value="1"/>
</dbReference>
<dbReference type="NCBIfam" id="NF001124">
    <property type="entry name" value="PRK00139.1-2"/>
    <property type="match status" value="1"/>
</dbReference>
<evidence type="ECO:0000256" key="5">
    <source>
        <dbReference type="ARBA" id="ARBA00022618"/>
    </source>
</evidence>
<reference evidence="18" key="1">
    <citation type="submission" date="2016-02" db="EMBL/GenBank/DDBJ databases">
        <title>Genome sequence of Bacillus trypoxylicola KCTC 13244(T).</title>
        <authorList>
            <person name="Jeong H."/>
            <person name="Park S.-H."/>
            <person name="Choi S.-K."/>
        </authorList>
    </citation>
    <scope>NUCLEOTIDE SEQUENCE [LARGE SCALE GENOMIC DNA]</scope>
    <source>
        <strain evidence="18">KCTC 13244</strain>
    </source>
</reference>
<evidence type="ECO:0000256" key="3">
    <source>
        <dbReference type="ARBA" id="ARBA00022490"/>
    </source>
</evidence>
<dbReference type="InterPro" id="IPR036565">
    <property type="entry name" value="Mur-like_cat_sf"/>
</dbReference>
<evidence type="ECO:0000256" key="13">
    <source>
        <dbReference type="HAMAP-Rule" id="MF_00208"/>
    </source>
</evidence>
<dbReference type="GO" id="GO:0071555">
    <property type="term" value="P:cell wall organization"/>
    <property type="evidence" value="ECO:0007669"/>
    <property type="project" value="UniProtKB-KW"/>
</dbReference>
<feature type="modified residue" description="N6-carboxylysine" evidence="13">
    <location>
        <position position="217"/>
    </location>
</feature>
<protein>
    <recommendedName>
        <fullName evidence="13">UDP-N-acetylmuramoyl-L-alanyl-D-glutamate--2,6-diaminopimelate ligase</fullName>
        <ecNumber evidence="13">6.3.2.13</ecNumber>
    </recommendedName>
    <alternativeName>
        <fullName evidence="13">Meso-A2pm-adding enzyme</fullName>
    </alternativeName>
    <alternativeName>
        <fullName evidence="13">Meso-diaminopimelate-adding enzyme</fullName>
    </alternativeName>
    <alternativeName>
        <fullName evidence="13">UDP-MurNAc-L-Ala-D-Glu:meso-diaminopimelate ligase</fullName>
    </alternativeName>
    <alternativeName>
        <fullName evidence="13">UDP-MurNAc-tripeptide synthetase</fullName>
    </alternativeName>
    <alternativeName>
        <fullName evidence="13">UDP-N-acetylmuramyl-tripeptide synthetase</fullName>
    </alternativeName>
</protein>
<keyword evidence="6 13" id="KW-0547">Nucleotide-binding</keyword>
<dbReference type="SUPFAM" id="SSF53623">
    <property type="entry name" value="MurD-like peptide ligases, catalytic domain"/>
    <property type="match status" value="1"/>
</dbReference>
<dbReference type="GO" id="GO:0051301">
    <property type="term" value="P:cell division"/>
    <property type="evidence" value="ECO:0007669"/>
    <property type="project" value="UniProtKB-KW"/>
</dbReference>
<dbReference type="GO" id="GO:0008360">
    <property type="term" value="P:regulation of cell shape"/>
    <property type="evidence" value="ECO:0007669"/>
    <property type="project" value="UniProtKB-KW"/>
</dbReference>
<feature type="domain" description="Mur ligase C-terminal" evidence="16">
    <location>
        <begin position="331"/>
        <end position="458"/>
    </location>
</feature>
<evidence type="ECO:0000256" key="10">
    <source>
        <dbReference type="ARBA" id="ARBA00022984"/>
    </source>
</evidence>
<dbReference type="Pfam" id="PF02875">
    <property type="entry name" value="Mur_ligase_C"/>
    <property type="match status" value="1"/>
</dbReference>
<feature type="binding site" evidence="13">
    <location>
        <position position="177"/>
    </location>
    <ligand>
        <name>UDP-N-acetyl-alpha-D-muramoyl-L-alanyl-D-glutamate</name>
        <dbReference type="ChEBI" id="CHEBI:83900"/>
    </ligand>
</feature>
<feature type="binding site" evidence="13">
    <location>
        <position position="382"/>
    </location>
    <ligand>
        <name>meso-2,6-diaminopimelate</name>
        <dbReference type="ChEBI" id="CHEBI:57791"/>
    </ligand>
</feature>
<dbReference type="FunFam" id="3.40.1390.10:FF:000005">
    <property type="entry name" value="UDP-N-acetylmuramoyl-L-alanyl-D-glutamate--2,6-diaminopimelate ligase"/>
    <property type="match status" value="1"/>
</dbReference>
<dbReference type="InterPro" id="IPR000713">
    <property type="entry name" value="Mur_ligase_N"/>
</dbReference>
<evidence type="ECO:0000256" key="4">
    <source>
        <dbReference type="ARBA" id="ARBA00022598"/>
    </source>
</evidence>
<comment type="PTM">
    <text evidence="13">Carboxylation is probably crucial for Mg(2+) binding and, consequently, for the gamma-phosphate positioning of ATP.</text>
</comment>
<keyword evidence="4 13" id="KW-0436">Ligase</keyword>
<dbReference type="AlphaFoldDB" id="A0A162FAU0"/>
<dbReference type="InterPro" id="IPR013221">
    <property type="entry name" value="Mur_ligase_cen"/>
</dbReference>
<dbReference type="PANTHER" id="PTHR23135:SF4">
    <property type="entry name" value="UDP-N-ACETYLMURAMOYL-L-ALANYL-D-GLUTAMATE--2,6-DIAMINOPIMELATE LIGASE MURE HOMOLOG, CHLOROPLASTIC"/>
    <property type="match status" value="1"/>
</dbReference>
<feature type="domain" description="Mur ligase N-terminal catalytic" evidence="15">
    <location>
        <begin position="23"/>
        <end position="94"/>
    </location>
</feature>
<evidence type="ECO:0000259" key="16">
    <source>
        <dbReference type="Pfam" id="PF02875"/>
    </source>
</evidence>
<dbReference type="GO" id="GO:0000287">
    <property type="term" value="F:magnesium ion binding"/>
    <property type="evidence" value="ECO:0007669"/>
    <property type="project" value="UniProtKB-UniRule"/>
</dbReference>
<dbReference type="InterPro" id="IPR004101">
    <property type="entry name" value="Mur_ligase_C"/>
</dbReference>
<dbReference type="HAMAP" id="MF_00208">
    <property type="entry name" value="MurE"/>
    <property type="match status" value="1"/>
</dbReference>
<evidence type="ECO:0000259" key="17">
    <source>
        <dbReference type="Pfam" id="PF08245"/>
    </source>
</evidence>
<keyword evidence="11 13" id="KW-0131">Cell cycle</keyword>
<keyword evidence="9 13" id="KW-0133">Cell shape</keyword>
<comment type="similarity">
    <text evidence="2 13">Belongs to the MurCDEF family. MurE subfamily.</text>
</comment>
<dbReference type="STRING" id="519424.AZF04_02240"/>
<evidence type="ECO:0000313" key="19">
    <source>
        <dbReference type="Proteomes" id="UP000075806"/>
    </source>
</evidence>
<dbReference type="SUPFAM" id="SSF53244">
    <property type="entry name" value="MurD-like peptide ligases, peptide-binding domain"/>
    <property type="match status" value="1"/>
</dbReference>
<evidence type="ECO:0000256" key="6">
    <source>
        <dbReference type="ARBA" id="ARBA00022741"/>
    </source>
</evidence>
<feature type="binding site" evidence="13">
    <location>
        <position position="460"/>
    </location>
    <ligand>
        <name>meso-2,6-diaminopimelate</name>
        <dbReference type="ChEBI" id="CHEBI:57791"/>
    </ligand>
</feature>
<evidence type="ECO:0000256" key="12">
    <source>
        <dbReference type="ARBA" id="ARBA00023316"/>
    </source>
</evidence>
<comment type="caution">
    <text evidence="18">The sequence shown here is derived from an EMBL/GenBank/DDBJ whole genome shotgun (WGS) entry which is preliminary data.</text>
</comment>
<feature type="binding site" evidence="13">
    <location>
        <position position="149"/>
    </location>
    <ligand>
        <name>UDP-N-acetyl-alpha-D-muramoyl-L-alanyl-D-glutamate</name>
        <dbReference type="ChEBI" id="CHEBI:83900"/>
    </ligand>
</feature>
<evidence type="ECO:0000259" key="15">
    <source>
        <dbReference type="Pfam" id="PF01225"/>
    </source>
</evidence>
<keyword evidence="12 13" id="KW-0961">Cell wall biogenesis/degradation</keyword>
<dbReference type="Pfam" id="PF08245">
    <property type="entry name" value="Mur_ligase_M"/>
    <property type="match status" value="1"/>
</dbReference>
<dbReference type="InterPro" id="IPR036615">
    <property type="entry name" value="Mur_ligase_C_dom_sf"/>
</dbReference>
<sequence length="491" mass="54685">MKLSELVNVFPFLQVDVKEDPIIQQIEMDHRQVKAGTLFICINGYTVDGHDFAKNAVENGAVAVIAEKPLALDVPVIIVKDSRRAMARLANHFYHNPTKNLHLIGVTGTNGKTSTTLILEHIFQRNAKKTGVIGTMYAKVGQEKIETKNTTPESLLLQQTFQRMVHHQVDTALMEVSSHALESGRTFGCDFNVAVFTNLTPDHLDYHKTMEDYLNAKGLLFAQLGSQYDGKFAVLNIDDPASQKLMKMTSAEIITYSIHHNADISAKNIQLSAKGTMFELTIFNQTYQVDVQLIGKFNVYNILAAVAAAYVSGIPKEDIVKSLSELKGIAGRFETVKVNEKQDFTVVVDYAHTSDSLKNVLETVQELAQSSVKVVVGCGGNRDRSKRPVMAEVATKYAEQAYFTSDNPRGEDPNKIIDDMIKGISYSNYMIEVDRKKAIYDAISSAQSGDIIVIAGKGHETYQIFSDQTIHFDDREIAYEAIKERIRHVNI</sequence>
<comment type="subcellular location">
    <subcellularLocation>
        <location evidence="13 14">Cytoplasm</location>
    </subcellularLocation>
</comment>
<evidence type="ECO:0000256" key="1">
    <source>
        <dbReference type="ARBA" id="ARBA00004752"/>
    </source>
</evidence>
<keyword evidence="7 13" id="KW-0067">ATP-binding</keyword>
<proteinExistence type="inferred from homology"/>
<keyword evidence="10 13" id="KW-0573">Peptidoglycan synthesis</keyword>
<dbReference type="NCBIfam" id="TIGR01085">
    <property type="entry name" value="murE"/>
    <property type="match status" value="1"/>
</dbReference>
<dbReference type="GO" id="GO:0005737">
    <property type="term" value="C:cytoplasm"/>
    <property type="evidence" value="ECO:0007669"/>
    <property type="project" value="UniProtKB-SubCell"/>
</dbReference>
<comment type="catalytic activity">
    <reaction evidence="13">
        <text>UDP-N-acetyl-alpha-D-muramoyl-L-alanyl-D-glutamate + meso-2,6-diaminopimelate + ATP = UDP-N-acetyl-alpha-D-muramoyl-L-alanyl-gamma-D-glutamyl-meso-2,6-diaminopimelate + ADP + phosphate + H(+)</text>
        <dbReference type="Rhea" id="RHEA:23676"/>
        <dbReference type="ChEBI" id="CHEBI:15378"/>
        <dbReference type="ChEBI" id="CHEBI:30616"/>
        <dbReference type="ChEBI" id="CHEBI:43474"/>
        <dbReference type="ChEBI" id="CHEBI:57791"/>
        <dbReference type="ChEBI" id="CHEBI:83900"/>
        <dbReference type="ChEBI" id="CHEBI:83905"/>
        <dbReference type="ChEBI" id="CHEBI:456216"/>
        <dbReference type="EC" id="6.3.2.13"/>
    </reaction>
</comment>
<dbReference type="UniPathway" id="UPA00219"/>
<evidence type="ECO:0000256" key="14">
    <source>
        <dbReference type="RuleBase" id="RU004135"/>
    </source>
</evidence>
<evidence type="ECO:0000256" key="7">
    <source>
        <dbReference type="ARBA" id="ARBA00022840"/>
    </source>
</evidence>
<evidence type="ECO:0000256" key="9">
    <source>
        <dbReference type="ARBA" id="ARBA00022960"/>
    </source>
</evidence>
<dbReference type="EC" id="6.3.2.13" evidence="13"/>
<feature type="binding site" evidence="13">
    <location>
        <position position="185"/>
    </location>
    <ligand>
        <name>UDP-N-acetyl-alpha-D-muramoyl-L-alanyl-D-glutamate</name>
        <dbReference type="ChEBI" id="CHEBI:83900"/>
    </ligand>
</feature>
<dbReference type="OrthoDB" id="9800958at2"/>
<evidence type="ECO:0000256" key="8">
    <source>
        <dbReference type="ARBA" id="ARBA00022842"/>
    </source>
</evidence>
<feature type="binding site" evidence="13">
    <location>
        <begin position="108"/>
        <end position="114"/>
    </location>
    <ligand>
        <name>ATP</name>
        <dbReference type="ChEBI" id="CHEBI:30616"/>
    </ligand>
</feature>
<comment type="cofactor">
    <cofactor evidence="13">
        <name>Mg(2+)</name>
        <dbReference type="ChEBI" id="CHEBI:18420"/>
    </cofactor>
</comment>
<dbReference type="InterPro" id="IPR035911">
    <property type="entry name" value="MurE/MurF_N"/>
</dbReference>
<feature type="short sequence motif" description="Meso-diaminopimelate recognition motif" evidence="13">
    <location>
        <begin position="406"/>
        <end position="409"/>
    </location>
</feature>
<feature type="binding site" evidence="13">
    <location>
        <position position="456"/>
    </location>
    <ligand>
        <name>meso-2,6-diaminopimelate</name>
        <dbReference type="ChEBI" id="CHEBI:57791"/>
    </ligand>
</feature>
<feature type="binding site" evidence="13">
    <location>
        <begin position="150"/>
        <end position="151"/>
    </location>
    <ligand>
        <name>UDP-N-acetyl-alpha-D-muramoyl-L-alanyl-D-glutamate</name>
        <dbReference type="ChEBI" id="CHEBI:83900"/>
    </ligand>
</feature>
<dbReference type="GO" id="GO:0008765">
    <property type="term" value="F:UDP-N-acetylmuramoylalanyl-D-glutamate-2,6-diaminopimelate ligase activity"/>
    <property type="evidence" value="ECO:0007669"/>
    <property type="project" value="UniProtKB-UniRule"/>
</dbReference>
<dbReference type="GO" id="GO:0009252">
    <property type="term" value="P:peptidoglycan biosynthetic process"/>
    <property type="evidence" value="ECO:0007669"/>
    <property type="project" value="UniProtKB-UniRule"/>
</dbReference>
<dbReference type="PANTHER" id="PTHR23135">
    <property type="entry name" value="MUR LIGASE FAMILY MEMBER"/>
    <property type="match status" value="1"/>
</dbReference>
<dbReference type="EMBL" id="LTAO01000001">
    <property type="protein sequence ID" value="KYG35178.1"/>
    <property type="molecule type" value="Genomic_DNA"/>
</dbReference>
<dbReference type="SUPFAM" id="SSF63418">
    <property type="entry name" value="MurE/MurF N-terminal domain"/>
    <property type="match status" value="1"/>
</dbReference>
<keyword evidence="19" id="KW-1185">Reference proteome</keyword>
<comment type="pathway">
    <text evidence="1 13 14">Cell wall biogenesis; peptidoglycan biosynthesis.</text>
</comment>
<comment type="caution">
    <text evidence="13">Lacks conserved residue(s) required for the propagation of feature annotation.</text>
</comment>
<dbReference type="Proteomes" id="UP000075806">
    <property type="component" value="Unassembled WGS sequence"/>
</dbReference>
<accession>A0A162FAU0</accession>
<evidence type="ECO:0000256" key="11">
    <source>
        <dbReference type="ARBA" id="ARBA00023306"/>
    </source>
</evidence>
<keyword evidence="5 13" id="KW-0132">Cell division</keyword>
<feature type="binding site" evidence="13">
    <location>
        <begin position="406"/>
        <end position="409"/>
    </location>
    <ligand>
        <name>meso-2,6-diaminopimelate</name>
        <dbReference type="ChEBI" id="CHEBI:57791"/>
    </ligand>
</feature>
<dbReference type="GO" id="GO:0005524">
    <property type="term" value="F:ATP binding"/>
    <property type="evidence" value="ECO:0007669"/>
    <property type="project" value="UniProtKB-UniRule"/>
</dbReference>
<dbReference type="Gene3D" id="3.40.1390.10">
    <property type="entry name" value="MurE/MurF, N-terminal domain"/>
    <property type="match status" value="1"/>
</dbReference>
<keyword evidence="8 13" id="KW-0460">Magnesium</keyword>
<evidence type="ECO:0000256" key="2">
    <source>
        <dbReference type="ARBA" id="ARBA00005898"/>
    </source>
</evidence>